<evidence type="ECO:0000313" key="2">
    <source>
        <dbReference type="EMBL" id="CAE7882935.1"/>
    </source>
</evidence>
<feature type="non-terminal residue" evidence="2">
    <location>
        <position position="1"/>
    </location>
</feature>
<dbReference type="AlphaFoldDB" id="A0A813AYD0"/>
<name>A0A813AYD0_9DINO</name>
<comment type="caution">
    <text evidence="2">The sequence shown here is derived from an EMBL/GenBank/DDBJ whole genome shotgun (WGS) entry which is preliminary data.</text>
</comment>
<gene>
    <name evidence="2" type="ORF">SNEC2469_LOCUS29058</name>
</gene>
<reference evidence="2" key="1">
    <citation type="submission" date="2021-02" db="EMBL/GenBank/DDBJ databases">
        <authorList>
            <person name="Dougan E. K."/>
            <person name="Rhodes N."/>
            <person name="Thang M."/>
            <person name="Chan C."/>
        </authorList>
    </citation>
    <scope>NUCLEOTIDE SEQUENCE</scope>
</reference>
<dbReference type="Proteomes" id="UP000601435">
    <property type="component" value="Unassembled WGS sequence"/>
</dbReference>
<feature type="region of interest" description="Disordered" evidence="1">
    <location>
        <begin position="120"/>
        <end position="147"/>
    </location>
</feature>
<evidence type="ECO:0000313" key="3">
    <source>
        <dbReference type="Proteomes" id="UP000601435"/>
    </source>
</evidence>
<accession>A0A813AYD0</accession>
<sequence length="497" mass="56270">ISLPELTWLGWENWGLRALSAGCYTSVVFARSVREGQCMDIFQRELRSRHIDIESAAIQWAQHENQLSEKSAGSLSREDKNDAIIKFVKWIVDQVQKWSVSAVEESQTARIRHLEAQIAELKSQPHRGQTSEREASKRKEFSGESSVPANKRLRVAGKKGLEQTGDFHVTEDQLFELDPPKKPLRADCPAKAGTSSVTSRLKKLPSEVQSQALADYRAIEPLVKTWSDDKSGSVKEIASAWGLPVQLSVGMSNKDLVRVIVAAHHMAKCFGSVECPPKRIEEVAFLSRAVGPDWFHRKSFFEYVSVQSTQSFGRGSEVSTSRFVVASLRDVRCKFQNVLLPFHLEGSHQSVGKMLFSFKEWFNKFESLPGESFCKCKEVLSQHPELETVGGHVASPAERLSMSSHLKKLVGYSAKATIFPSKHVLTARIPHAFVFLKKQKDYQAARLWPNLHGYLREVVIPWRDAVELVFLQYFQNRACNHPDAFMFTVHDRQKFSE</sequence>
<organism evidence="2 3">
    <name type="scientific">Symbiodinium necroappetens</name>
    <dbReference type="NCBI Taxonomy" id="1628268"/>
    <lineage>
        <taxon>Eukaryota</taxon>
        <taxon>Sar</taxon>
        <taxon>Alveolata</taxon>
        <taxon>Dinophyceae</taxon>
        <taxon>Suessiales</taxon>
        <taxon>Symbiodiniaceae</taxon>
        <taxon>Symbiodinium</taxon>
    </lineage>
</organism>
<proteinExistence type="predicted"/>
<protein>
    <submittedName>
        <fullName evidence="2">Uncharacterized protein</fullName>
    </submittedName>
</protein>
<feature type="non-terminal residue" evidence="2">
    <location>
        <position position="497"/>
    </location>
</feature>
<dbReference type="OrthoDB" id="428689at2759"/>
<keyword evidence="3" id="KW-1185">Reference proteome</keyword>
<evidence type="ECO:0000256" key="1">
    <source>
        <dbReference type="SAM" id="MobiDB-lite"/>
    </source>
</evidence>
<dbReference type="EMBL" id="CAJNJA010064463">
    <property type="protein sequence ID" value="CAE7882935.1"/>
    <property type="molecule type" value="Genomic_DNA"/>
</dbReference>
<feature type="compositionally biased region" description="Basic and acidic residues" evidence="1">
    <location>
        <begin position="129"/>
        <end position="142"/>
    </location>
</feature>